<dbReference type="Pfam" id="PF00018">
    <property type="entry name" value="SH3_1"/>
    <property type="match status" value="2"/>
</dbReference>
<dbReference type="PANTHER" id="PTHR19969:SF14">
    <property type="entry name" value="DREADLOCKS, ISOFORM B"/>
    <property type="match status" value="1"/>
</dbReference>
<sequence>MTMNIKKGKGGEEVYVIAKYDYTAQGSQELDLKKNEKLTLLDDTKNWWKVLNSKNQAGFVPSNYVKKEKPSIFDSIRKKVRKRSESKSSISSPVSSPVASRTVDININGSPTSGCNLNRSPDLEAAICANPVTSSSSSNPSQSIALVKYNYEAQQSDELSLVKGSRIHVLEKSSDGWWKGEIDNVVGWFPSNYVLEEPAAAVPIVKENKPEVILNGRHGNGSGINSNNVGVNSDVGAPGCSMVNKVPVDNGLNRNQPTVEFEVVIALYSFTSQNEEELSFQRGERLEIIDKPSNDPDWWMARNASGDTGLVPKNYVQLISDKQETTVNVSNSNQMVSGVAKDLAKLLLSETAKSSGPVSGPYKNGGAHNDLQAKPWYFGSISRSICDQMLNESATDGDFLIRDSETNFGDFSVSLKAPGRNKHFRVHFDSGVYCIGQRRFNSLDELIEHYKKAPIYTTPKGQKMYLIKPFSPAN</sequence>
<dbReference type="STRING" id="32264.T1KD16"/>
<evidence type="ECO:0000256" key="3">
    <source>
        <dbReference type="PROSITE-ProRule" id="PRU00191"/>
    </source>
</evidence>
<dbReference type="HOGENOM" id="CLU_025160_0_0_1"/>
<dbReference type="Pfam" id="PF14604">
    <property type="entry name" value="SH3_9"/>
    <property type="match status" value="1"/>
</dbReference>
<dbReference type="PRINTS" id="PR00401">
    <property type="entry name" value="SH2DOMAIN"/>
</dbReference>
<dbReference type="AlphaFoldDB" id="T1KD16"/>
<feature type="domain" description="SH2" evidence="5">
    <location>
        <begin position="376"/>
        <end position="470"/>
    </location>
</feature>
<dbReference type="InterPro" id="IPR036028">
    <property type="entry name" value="SH3-like_dom_sf"/>
</dbReference>
<gene>
    <name evidence="7" type="primary">107363123</name>
</gene>
<dbReference type="CDD" id="cd11766">
    <property type="entry name" value="SH3_Nck_2"/>
    <property type="match status" value="1"/>
</dbReference>
<dbReference type="FunFam" id="2.30.30.40:FF:000110">
    <property type="entry name" value="Cytoplasmic protein"/>
    <property type="match status" value="1"/>
</dbReference>
<reference evidence="8" key="1">
    <citation type="submission" date="2011-08" db="EMBL/GenBank/DDBJ databases">
        <authorList>
            <person name="Rombauts S."/>
        </authorList>
    </citation>
    <scope>NUCLEOTIDE SEQUENCE</scope>
    <source>
        <strain evidence="8">London</strain>
    </source>
</reference>
<feature type="domain" description="SH3" evidence="6">
    <location>
        <begin position="140"/>
        <end position="199"/>
    </location>
</feature>
<dbReference type="eggNOG" id="KOG4226">
    <property type="taxonomic scope" value="Eukaryota"/>
</dbReference>
<dbReference type="CDD" id="cd11767">
    <property type="entry name" value="SH3_Nck_3"/>
    <property type="match status" value="1"/>
</dbReference>
<dbReference type="Gene3D" id="3.30.505.10">
    <property type="entry name" value="SH2 domain"/>
    <property type="match status" value="1"/>
</dbReference>
<feature type="domain" description="SH3" evidence="6">
    <location>
        <begin position="259"/>
        <end position="321"/>
    </location>
</feature>
<dbReference type="PRINTS" id="PR00499">
    <property type="entry name" value="P67PHOX"/>
</dbReference>
<dbReference type="FunFam" id="2.30.30.40:FF:000061">
    <property type="entry name" value="Cytoplasmic protein"/>
    <property type="match status" value="1"/>
</dbReference>
<feature type="domain" description="SH3" evidence="6">
    <location>
        <begin position="11"/>
        <end position="70"/>
    </location>
</feature>
<evidence type="ECO:0000256" key="2">
    <source>
        <dbReference type="ARBA" id="ARBA00022999"/>
    </source>
</evidence>
<evidence type="ECO:0000259" key="6">
    <source>
        <dbReference type="PROSITE" id="PS50002"/>
    </source>
</evidence>
<dbReference type="Pfam" id="PF00017">
    <property type="entry name" value="SH2"/>
    <property type="match status" value="1"/>
</dbReference>
<dbReference type="SMART" id="SM00252">
    <property type="entry name" value="SH2"/>
    <property type="match status" value="1"/>
</dbReference>
<dbReference type="PROSITE" id="PS50002">
    <property type="entry name" value="SH3"/>
    <property type="match status" value="3"/>
</dbReference>
<dbReference type="GO" id="GO:0016477">
    <property type="term" value="P:cell migration"/>
    <property type="evidence" value="ECO:0007669"/>
    <property type="project" value="TreeGrafter"/>
</dbReference>
<dbReference type="Proteomes" id="UP000015104">
    <property type="component" value="Unassembled WGS sequence"/>
</dbReference>
<accession>T1KD16</accession>
<dbReference type="GO" id="GO:0048013">
    <property type="term" value="P:ephrin receptor signaling pathway"/>
    <property type="evidence" value="ECO:0007669"/>
    <property type="project" value="TreeGrafter"/>
</dbReference>
<dbReference type="InterPro" id="IPR000980">
    <property type="entry name" value="SH2"/>
</dbReference>
<proteinExistence type="predicted"/>
<dbReference type="InterPro" id="IPR001452">
    <property type="entry name" value="SH3_domain"/>
</dbReference>
<dbReference type="InterPro" id="IPR017304">
    <property type="entry name" value="NCK"/>
</dbReference>
<dbReference type="OMA" id="SYEPQRE"/>
<dbReference type="GO" id="GO:0048468">
    <property type="term" value="P:cell development"/>
    <property type="evidence" value="ECO:0007669"/>
    <property type="project" value="UniProtKB-ARBA"/>
</dbReference>
<evidence type="ECO:0008006" key="9">
    <source>
        <dbReference type="Google" id="ProtNLM"/>
    </source>
</evidence>
<organism evidence="7 8">
    <name type="scientific">Tetranychus urticae</name>
    <name type="common">Two-spotted spider mite</name>
    <dbReference type="NCBI Taxonomy" id="32264"/>
    <lineage>
        <taxon>Eukaryota</taxon>
        <taxon>Metazoa</taxon>
        <taxon>Ecdysozoa</taxon>
        <taxon>Arthropoda</taxon>
        <taxon>Chelicerata</taxon>
        <taxon>Arachnida</taxon>
        <taxon>Acari</taxon>
        <taxon>Acariformes</taxon>
        <taxon>Trombidiformes</taxon>
        <taxon>Prostigmata</taxon>
        <taxon>Eleutherengona</taxon>
        <taxon>Raphignathae</taxon>
        <taxon>Tetranychoidea</taxon>
        <taxon>Tetranychidae</taxon>
        <taxon>Tetranychus</taxon>
    </lineage>
</organism>
<dbReference type="EnsemblMetazoa" id="tetur09g01340.1">
    <property type="protein sequence ID" value="tetur09g01340.1"/>
    <property type="gene ID" value="tetur09g01340"/>
</dbReference>
<dbReference type="KEGG" id="tut:107363123"/>
<evidence type="ECO:0000256" key="4">
    <source>
        <dbReference type="PROSITE-ProRule" id="PRU00192"/>
    </source>
</evidence>
<dbReference type="SUPFAM" id="SSF50044">
    <property type="entry name" value="SH3-domain"/>
    <property type="match status" value="3"/>
</dbReference>
<dbReference type="PANTHER" id="PTHR19969">
    <property type="entry name" value="SH2-SH3 ADAPTOR PROTEIN-RELATED"/>
    <property type="match status" value="1"/>
</dbReference>
<keyword evidence="1 4" id="KW-0728">SH3 domain</keyword>
<evidence type="ECO:0000313" key="8">
    <source>
        <dbReference type="Proteomes" id="UP000015104"/>
    </source>
</evidence>
<dbReference type="GO" id="GO:0005737">
    <property type="term" value="C:cytoplasm"/>
    <property type="evidence" value="ECO:0007669"/>
    <property type="project" value="TreeGrafter"/>
</dbReference>
<reference evidence="7" key="2">
    <citation type="submission" date="2015-06" db="UniProtKB">
        <authorList>
            <consortium name="EnsemblMetazoa"/>
        </authorList>
    </citation>
    <scope>IDENTIFICATION</scope>
</reference>
<dbReference type="GO" id="GO:0035591">
    <property type="term" value="F:signaling adaptor activity"/>
    <property type="evidence" value="ECO:0007669"/>
    <property type="project" value="TreeGrafter"/>
</dbReference>
<evidence type="ECO:0000313" key="7">
    <source>
        <dbReference type="EnsemblMetazoa" id="tetur09g01340.1"/>
    </source>
</evidence>
<dbReference type="SUPFAM" id="SSF55550">
    <property type="entry name" value="SH2 domain"/>
    <property type="match status" value="1"/>
</dbReference>
<dbReference type="CDD" id="cd11765">
    <property type="entry name" value="SH3_Nck_1"/>
    <property type="match status" value="1"/>
</dbReference>
<keyword evidence="2 3" id="KW-0727">SH2 domain</keyword>
<dbReference type="SMART" id="SM00326">
    <property type="entry name" value="SH3"/>
    <property type="match status" value="3"/>
</dbReference>
<dbReference type="PRINTS" id="PR00452">
    <property type="entry name" value="SH3DOMAIN"/>
</dbReference>
<keyword evidence="8" id="KW-1185">Reference proteome</keyword>
<evidence type="ECO:0000256" key="1">
    <source>
        <dbReference type="ARBA" id="ARBA00022443"/>
    </source>
</evidence>
<dbReference type="OrthoDB" id="26539at2759"/>
<dbReference type="GO" id="GO:0030971">
    <property type="term" value="F:receptor tyrosine kinase binding"/>
    <property type="evidence" value="ECO:0007669"/>
    <property type="project" value="TreeGrafter"/>
</dbReference>
<dbReference type="PIRSF" id="PIRSF037874">
    <property type="entry name" value="Cytoplasmic_NCK"/>
    <property type="match status" value="1"/>
</dbReference>
<dbReference type="InterPro" id="IPR051184">
    <property type="entry name" value="Tyrosine-phos_adapter"/>
</dbReference>
<dbReference type="EMBL" id="CAEY01002007">
    <property type="status" value="NOT_ANNOTATED_CDS"/>
    <property type="molecule type" value="Genomic_DNA"/>
</dbReference>
<evidence type="ECO:0000259" key="5">
    <source>
        <dbReference type="PROSITE" id="PS50001"/>
    </source>
</evidence>
<protein>
    <recommendedName>
        <fullName evidence="9">Cytoplasmic protein NCK2</fullName>
    </recommendedName>
</protein>
<dbReference type="InterPro" id="IPR036860">
    <property type="entry name" value="SH2_dom_sf"/>
</dbReference>
<name>T1KD16_TETUR</name>
<dbReference type="Gene3D" id="2.30.30.40">
    <property type="entry name" value="SH3 Domains"/>
    <property type="match status" value="3"/>
</dbReference>
<dbReference type="PROSITE" id="PS50001">
    <property type="entry name" value="SH2"/>
    <property type="match status" value="1"/>
</dbReference>